<keyword evidence="2" id="KW-0503">Monooxygenase</keyword>
<organism evidence="2 3">
    <name type="scientific">Rhodococcus baikonurensis</name>
    <dbReference type="NCBI Taxonomy" id="172041"/>
    <lineage>
        <taxon>Bacteria</taxon>
        <taxon>Bacillati</taxon>
        <taxon>Actinomycetota</taxon>
        <taxon>Actinomycetes</taxon>
        <taxon>Mycobacteriales</taxon>
        <taxon>Nocardiaceae</taxon>
        <taxon>Rhodococcus</taxon>
        <taxon>Rhodococcus erythropolis group</taxon>
    </lineage>
</organism>
<dbReference type="InterPro" id="IPR007138">
    <property type="entry name" value="ABM_dom"/>
</dbReference>
<dbReference type="InterPro" id="IPR011008">
    <property type="entry name" value="Dimeric_a/b-barrel"/>
</dbReference>
<dbReference type="EC" id="1.-.-.-" evidence="2"/>
<evidence type="ECO:0000313" key="3">
    <source>
        <dbReference type="Proteomes" id="UP001589587"/>
    </source>
</evidence>
<gene>
    <name evidence="2" type="ORF">ACFFQ6_16125</name>
</gene>
<evidence type="ECO:0000313" key="2">
    <source>
        <dbReference type="EMBL" id="MFB9781223.1"/>
    </source>
</evidence>
<dbReference type="Pfam" id="PF03992">
    <property type="entry name" value="ABM"/>
    <property type="match status" value="1"/>
</dbReference>
<dbReference type="Proteomes" id="UP001589587">
    <property type="component" value="Unassembled WGS sequence"/>
</dbReference>
<dbReference type="InterPro" id="IPR050744">
    <property type="entry name" value="AI-2_Isomerase_LsrG"/>
</dbReference>
<accession>A0ABV5XFH1</accession>
<keyword evidence="2" id="KW-0560">Oxidoreductase</keyword>
<dbReference type="Gene3D" id="3.30.70.100">
    <property type="match status" value="1"/>
</dbReference>
<dbReference type="PANTHER" id="PTHR33336">
    <property type="entry name" value="QUINOL MONOOXYGENASE YGIN-RELATED"/>
    <property type="match status" value="1"/>
</dbReference>
<evidence type="ECO:0000259" key="1">
    <source>
        <dbReference type="PROSITE" id="PS51725"/>
    </source>
</evidence>
<protein>
    <submittedName>
        <fullName evidence="2">Quinol monooxygenase</fullName>
        <ecNumber evidence="2">1.-.-.-</ecNumber>
    </submittedName>
</protein>
<dbReference type="SUPFAM" id="SSF54909">
    <property type="entry name" value="Dimeric alpha+beta barrel"/>
    <property type="match status" value="1"/>
</dbReference>
<dbReference type="PANTHER" id="PTHR33336:SF3">
    <property type="entry name" value="ABM DOMAIN-CONTAINING PROTEIN"/>
    <property type="match status" value="1"/>
</dbReference>
<dbReference type="PROSITE" id="PS51725">
    <property type="entry name" value="ABM"/>
    <property type="match status" value="1"/>
</dbReference>
<comment type="caution">
    <text evidence="2">The sequence shown here is derived from an EMBL/GenBank/DDBJ whole genome shotgun (WGS) entry which is preliminary data.</text>
</comment>
<dbReference type="GO" id="GO:0004497">
    <property type="term" value="F:monooxygenase activity"/>
    <property type="evidence" value="ECO:0007669"/>
    <property type="project" value="UniProtKB-KW"/>
</dbReference>
<proteinExistence type="predicted"/>
<feature type="domain" description="ABM" evidence="1">
    <location>
        <begin position="2"/>
        <end position="93"/>
    </location>
</feature>
<keyword evidence="3" id="KW-1185">Reference proteome</keyword>
<dbReference type="RefSeq" id="WP_073513850.1">
    <property type="nucleotide sequence ID" value="NZ_JBHMAS010000038.1"/>
</dbReference>
<sequence>MIYITVKFTARPEHVDNWLELVDDFTKATRSEPGNIFFEWSRSVDDPHQFVLVEAFRDTEAATAHVNSLHFARGTEAMSYAVATIPQIVSTEIPGQDGWSEMGEVRPRTH</sequence>
<name>A0ABV5XFH1_9NOCA</name>
<reference evidence="2 3" key="1">
    <citation type="submission" date="2024-09" db="EMBL/GenBank/DDBJ databases">
        <authorList>
            <person name="Sun Q."/>
            <person name="Mori K."/>
        </authorList>
    </citation>
    <scope>NUCLEOTIDE SEQUENCE [LARGE SCALE GENOMIC DNA]</scope>
    <source>
        <strain evidence="2 3">JCM 11411</strain>
    </source>
</reference>
<dbReference type="EMBL" id="JBHMAS010000038">
    <property type="protein sequence ID" value="MFB9781223.1"/>
    <property type="molecule type" value="Genomic_DNA"/>
</dbReference>